<evidence type="ECO:0000256" key="1">
    <source>
        <dbReference type="SAM" id="MobiDB-lite"/>
    </source>
</evidence>
<organism evidence="2 3">
    <name type="scientific">Halocaridina rubra</name>
    <name type="common">Hawaiian red shrimp</name>
    <dbReference type="NCBI Taxonomy" id="373956"/>
    <lineage>
        <taxon>Eukaryota</taxon>
        <taxon>Metazoa</taxon>
        <taxon>Ecdysozoa</taxon>
        <taxon>Arthropoda</taxon>
        <taxon>Crustacea</taxon>
        <taxon>Multicrustacea</taxon>
        <taxon>Malacostraca</taxon>
        <taxon>Eumalacostraca</taxon>
        <taxon>Eucarida</taxon>
        <taxon>Decapoda</taxon>
        <taxon>Pleocyemata</taxon>
        <taxon>Caridea</taxon>
        <taxon>Atyoidea</taxon>
        <taxon>Atyidae</taxon>
        <taxon>Halocaridina</taxon>
    </lineage>
</organism>
<protein>
    <submittedName>
        <fullName evidence="2">Uncharacterized protein</fullName>
    </submittedName>
</protein>
<dbReference type="AlphaFoldDB" id="A0AAN8WAI5"/>
<feature type="compositionally biased region" description="Low complexity" evidence="1">
    <location>
        <begin position="159"/>
        <end position="174"/>
    </location>
</feature>
<sequence>MKRMYGNQRHYNVLRSELVNEMFEEMFDEMPKRQHHRSHPPPSPSVSSSPSSSPSGSRTARYHTVSSVNSLNAKNIAKSGKANAAASSERHQKSRSMKVTTEPEYRRPQTTSSTSKPKFQEKSTGNKLKTGPHLSFHASNRPQLPSENSKNEVRRTNTRRPQQPSTTDTTSPSSGVITTSLEDAPTSTSEEQWLDPDEDYLSFENAEETLMEDDIHSTFFPPPSLDGDIELFEEDYWTTVDDIFTDSTTPYTSTHHDDIVDTFSTVPLPEVIKS</sequence>
<feature type="region of interest" description="Disordered" evidence="1">
    <location>
        <begin position="25"/>
        <end position="193"/>
    </location>
</feature>
<proteinExistence type="predicted"/>
<feature type="compositionally biased region" description="Polar residues" evidence="1">
    <location>
        <begin position="137"/>
        <end position="148"/>
    </location>
</feature>
<comment type="caution">
    <text evidence="2">The sequence shown here is derived from an EMBL/GenBank/DDBJ whole genome shotgun (WGS) entry which is preliminary data.</text>
</comment>
<gene>
    <name evidence="2" type="ORF">SK128_004934</name>
</gene>
<feature type="compositionally biased region" description="Low complexity" evidence="1">
    <location>
        <begin position="45"/>
        <end position="57"/>
    </location>
</feature>
<feature type="compositionally biased region" description="Polar residues" evidence="1">
    <location>
        <begin position="108"/>
        <end position="127"/>
    </location>
</feature>
<keyword evidence="3" id="KW-1185">Reference proteome</keyword>
<evidence type="ECO:0000313" key="2">
    <source>
        <dbReference type="EMBL" id="KAK7021873.1"/>
    </source>
</evidence>
<feature type="compositionally biased region" description="Polar residues" evidence="1">
    <location>
        <begin position="175"/>
        <end position="191"/>
    </location>
</feature>
<dbReference type="Proteomes" id="UP001381693">
    <property type="component" value="Unassembled WGS sequence"/>
</dbReference>
<accession>A0AAN8WAI5</accession>
<feature type="compositionally biased region" description="Low complexity" evidence="1">
    <location>
        <begin position="72"/>
        <end position="87"/>
    </location>
</feature>
<reference evidence="2 3" key="1">
    <citation type="submission" date="2023-11" db="EMBL/GenBank/DDBJ databases">
        <title>Halocaridina rubra genome assembly.</title>
        <authorList>
            <person name="Smith C."/>
        </authorList>
    </citation>
    <scope>NUCLEOTIDE SEQUENCE [LARGE SCALE GENOMIC DNA]</scope>
    <source>
        <strain evidence="2">EP-1</strain>
        <tissue evidence="2">Whole</tissue>
    </source>
</reference>
<name>A0AAN8WAI5_HALRR</name>
<dbReference type="EMBL" id="JAXCGZ010022872">
    <property type="protein sequence ID" value="KAK7021873.1"/>
    <property type="molecule type" value="Genomic_DNA"/>
</dbReference>
<evidence type="ECO:0000313" key="3">
    <source>
        <dbReference type="Proteomes" id="UP001381693"/>
    </source>
</evidence>